<evidence type="ECO:0000256" key="1">
    <source>
        <dbReference type="SAM" id="SignalP"/>
    </source>
</evidence>
<accession>A0A4Q1C746</accession>
<dbReference type="OrthoDB" id="7210400at2"/>
<dbReference type="RefSeq" id="WP_129046089.1">
    <property type="nucleotide sequence ID" value="NZ_SDHX01000001.1"/>
</dbReference>
<evidence type="ECO:0000313" key="3">
    <source>
        <dbReference type="Proteomes" id="UP000290218"/>
    </source>
</evidence>
<comment type="caution">
    <text evidence="2">The sequence shown here is derived from an EMBL/GenBank/DDBJ whole genome shotgun (WGS) entry which is preliminary data.</text>
</comment>
<protein>
    <submittedName>
        <fullName evidence="2">Uncharacterized protein</fullName>
    </submittedName>
</protein>
<dbReference type="Proteomes" id="UP000290218">
    <property type="component" value="Unassembled WGS sequence"/>
</dbReference>
<sequence length="334" mass="35881">MPPSHRLLTTLALGLALTVPAFAKKDKEAGAAAPFNFSQAPAAQADAFVAVTRGGNLKKIKRLAVVNFSVEFLTGKSASVSTRGGYKSGGLVIPALDTVQAQAIADRLYDQLLADLKTTGVEVIPFDTIKVSKHFAKLEGAQHASPWLLENASSNSVLIGAHGMPVYIDNPERLEGFKAASMTFGTNTRLHEVMLCNEFNANLLSVNIVVDFADVKTGRFFTNIETSFAHYLPAKHTRYRFAAVGQPEFAIIALSQRLDSGNVPFVEGDSRTGKSTTLDGKVSEKTKATSVTFAPALYYRDSDRLARAANALFISAFAKERGTPPPESTGKLIE</sequence>
<keyword evidence="1" id="KW-0732">Signal</keyword>
<dbReference type="AlphaFoldDB" id="A0A4Q1C746"/>
<feature type="signal peptide" evidence="1">
    <location>
        <begin position="1"/>
        <end position="23"/>
    </location>
</feature>
<feature type="chain" id="PRO_5020656328" evidence="1">
    <location>
        <begin position="24"/>
        <end position="334"/>
    </location>
</feature>
<evidence type="ECO:0000313" key="2">
    <source>
        <dbReference type="EMBL" id="RXK54725.1"/>
    </source>
</evidence>
<keyword evidence="3" id="KW-1185">Reference proteome</keyword>
<organism evidence="2 3">
    <name type="scientific">Oleiharenicola lentus</name>
    <dbReference type="NCBI Taxonomy" id="2508720"/>
    <lineage>
        <taxon>Bacteria</taxon>
        <taxon>Pseudomonadati</taxon>
        <taxon>Verrucomicrobiota</taxon>
        <taxon>Opitutia</taxon>
        <taxon>Opitutales</taxon>
        <taxon>Opitutaceae</taxon>
        <taxon>Oleiharenicola</taxon>
    </lineage>
</organism>
<reference evidence="2 3" key="1">
    <citation type="submission" date="2019-01" db="EMBL/GenBank/DDBJ databases">
        <title>Lacunisphaera sp. strain TWA-58.</title>
        <authorList>
            <person name="Chen W.-M."/>
        </authorList>
    </citation>
    <scope>NUCLEOTIDE SEQUENCE [LARGE SCALE GENOMIC DNA]</scope>
    <source>
        <strain evidence="2 3">TWA-58</strain>
    </source>
</reference>
<gene>
    <name evidence="2" type="ORF">ESB00_02185</name>
</gene>
<dbReference type="EMBL" id="SDHX01000001">
    <property type="protein sequence ID" value="RXK54725.1"/>
    <property type="molecule type" value="Genomic_DNA"/>
</dbReference>
<proteinExistence type="predicted"/>
<name>A0A4Q1C746_9BACT</name>